<dbReference type="GO" id="GO:0016491">
    <property type="term" value="F:oxidoreductase activity"/>
    <property type="evidence" value="ECO:0007669"/>
    <property type="project" value="UniProtKB-KW"/>
</dbReference>
<sequence length="347" mass="37883">MSRYAEAHKLANVTGPGDARPTALQVIKDEGLLGKLSDKVFLVTGVSSGIGLETVRALHTTGAHVFGTVRDMPKGQQVINQILDEEHPGGGKINLINMSLDNFASICAGAQEFLTKSKGKLNAIIANAGIMATPFGKTTDGFEQQFATNHLSHFLLFHLLKSALLASATPEYPSRYVSISSLAHMFNPVHLGDYNYDNTPYSPWDAYSQSKTANIWFANAIERRYGSQHLHATSVHPGGIATSGLAKHLTADDPIVATMTPDTFRTYKSAEQGAATQVYAAVSEEWKHKGGRYLASMVEQKSRVETRKVEGMYEHANEGWAEWVYDVEGEERLWVDSLGIVGLKDGE</sequence>
<evidence type="ECO:0000313" key="3">
    <source>
        <dbReference type="EMBL" id="KAF2824952.1"/>
    </source>
</evidence>
<evidence type="ECO:0000256" key="1">
    <source>
        <dbReference type="ARBA" id="ARBA00006484"/>
    </source>
</evidence>
<keyword evidence="4" id="KW-1185">Reference proteome</keyword>
<dbReference type="OrthoDB" id="191139at2759"/>
<dbReference type="Gene3D" id="3.40.50.720">
    <property type="entry name" value="NAD(P)-binding Rossmann-like Domain"/>
    <property type="match status" value="1"/>
</dbReference>
<comment type="similarity">
    <text evidence="1">Belongs to the short-chain dehydrogenases/reductases (SDR) family.</text>
</comment>
<organism evidence="3 4">
    <name type="scientific">Ophiobolus disseminans</name>
    <dbReference type="NCBI Taxonomy" id="1469910"/>
    <lineage>
        <taxon>Eukaryota</taxon>
        <taxon>Fungi</taxon>
        <taxon>Dikarya</taxon>
        <taxon>Ascomycota</taxon>
        <taxon>Pezizomycotina</taxon>
        <taxon>Dothideomycetes</taxon>
        <taxon>Pleosporomycetidae</taxon>
        <taxon>Pleosporales</taxon>
        <taxon>Pleosporineae</taxon>
        <taxon>Phaeosphaeriaceae</taxon>
        <taxon>Ophiobolus</taxon>
    </lineage>
</organism>
<dbReference type="InterPro" id="IPR036291">
    <property type="entry name" value="NAD(P)-bd_dom_sf"/>
</dbReference>
<dbReference type="Proteomes" id="UP000799424">
    <property type="component" value="Unassembled WGS sequence"/>
</dbReference>
<reference evidence="3" key="1">
    <citation type="journal article" date="2020" name="Stud. Mycol.">
        <title>101 Dothideomycetes genomes: a test case for predicting lifestyles and emergence of pathogens.</title>
        <authorList>
            <person name="Haridas S."/>
            <person name="Albert R."/>
            <person name="Binder M."/>
            <person name="Bloem J."/>
            <person name="Labutti K."/>
            <person name="Salamov A."/>
            <person name="Andreopoulos B."/>
            <person name="Baker S."/>
            <person name="Barry K."/>
            <person name="Bills G."/>
            <person name="Bluhm B."/>
            <person name="Cannon C."/>
            <person name="Castanera R."/>
            <person name="Culley D."/>
            <person name="Daum C."/>
            <person name="Ezra D."/>
            <person name="Gonzalez J."/>
            <person name="Henrissat B."/>
            <person name="Kuo A."/>
            <person name="Liang C."/>
            <person name="Lipzen A."/>
            <person name="Lutzoni F."/>
            <person name="Magnuson J."/>
            <person name="Mondo S."/>
            <person name="Nolan M."/>
            <person name="Ohm R."/>
            <person name="Pangilinan J."/>
            <person name="Park H.-J."/>
            <person name="Ramirez L."/>
            <person name="Alfaro M."/>
            <person name="Sun H."/>
            <person name="Tritt A."/>
            <person name="Yoshinaga Y."/>
            <person name="Zwiers L.-H."/>
            <person name="Turgeon B."/>
            <person name="Goodwin S."/>
            <person name="Spatafora J."/>
            <person name="Crous P."/>
            <person name="Grigoriev I."/>
        </authorList>
    </citation>
    <scope>NUCLEOTIDE SEQUENCE</scope>
    <source>
        <strain evidence="3">CBS 113818</strain>
    </source>
</reference>
<accession>A0A6A6ZV87</accession>
<gene>
    <name evidence="3" type="ORF">CC86DRAFT_371423</name>
</gene>
<dbReference type="AlphaFoldDB" id="A0A6A6ZV87"/>
<keyword evidence="2" id="KW-0560">Oxidoreductase</keyword>
<evidence type="ECO:0000256" key="2">
    <source>
        <dbReference type="ARBA" id="ARBA00023002"/>
    </source>
</evidence>
<evidence type="ECO:0000313" key="4">
    <source>
        <dbReference type="Proteomes" id="UP000799424"/>
    </source>
</evidence>
<dbReference type="Pfam" id="PF00106">
    <property type="entry name" value="adh_short"/>
    <property type="match status" value="1"/>
</dbReference>
<name>A0A6A6ZV87_9PLEO</name>
<dbReference type="SUPFAM" id="SSF51735">
    <property type="entry name" value="NAD(P)-binding Rossmann-fold domains"/>
    <property type="match status" value="1"/>
</dbReference>
<protein>
    <submittedName>
        <fullName evidence="3">Short-chain dehydrogenase</fullName>
    </submittedName>
</protein>
<dbReference type="PRINTS" id="PR00081">
    <property type="entry name" value="GDHRDH"/>
</dbReference>
<dbReference type="EMBL" id="MU006229">
    <property type="protein sequence ID" value="KAF2824952.1"/>
    <property type="molecule type" value="Genomic_DNA"/>
</dbReference>
<dbReference type="InterPro" id="IPR002347">
    <property type="entry name" value="SDR_fam"/>
</dbReference>
<proteinExistence type="inferred from homology"/>
<dbReference type="PANTHER" id="PTHR24320">
    <property type="entry name" value="RETINOL DEHYDROGENASE"/>
    <property type="match status" value="1"/>
</dbReference>
<dbReference type="PANTHER" id="PTHR24320:SF272">
    <property type="entry name" value="NAD(P)-BINDING ROSSMANN-FOLD SUPERFAMILY PROTEIN"/>
    <property type="match status" value="1"/>
</dbReference>